<evidence type="ECO:0000313" key="4">
    <source>
        <dbReference type="EMBL" id="OLN32919.1"/>
    </source>
</evidence>
<organism evidence="4 5">
    <name type="scientific">Desulfosporosinus metallidurans</name>
    <dbReference type="NCBI Taxonomy" id="1888891"/>
    <lineage>
        <taxon>Bacteria</taxon>
        <taxon>Bacillati</taxon>
        <taxon>Bacillota</taxon>
        <taxon>Clostridia</taxon>
        <taxon>Eubacteriales</taxon>
        <taxon>Desulfitobacteriaceae</taxon>
        <taxon>Desulfosporosinus</taxon>
    </lineage>
</organism>
<protein>
    <submittedName>
        <fullName evidence="4">Phosphonate ABC transporter phosphate-binding periplasmic component</fullName>
    </submittedName>
</protein>
<keyword evidence="5" id="KW-1185">Reference proteome</keyword>
<accession>A0A1Q8QZW2</accession>
<dbReference type="InterPro" id="IPR005770">
    <property type="entry name" value="PhnD"/>
</dbReference>
<feature type="transmembrane region" description="Helical" evidence="3">
    <location>
        <begin position="12"/>
        <end position="33"/>
    </location>
</feature>
<keyword evidence="3" id="KW-1133">Transmembrane helix</keyword>
<evidence type="ECO:0000256" key="1">
    <source>
        <dbReference type="ARBA" id="ARBA00007162"/>
    </source>
</evidence>
<reference evidence="4 5" key="1">
    <citation type="submission" date="2016-09" db="EMBL/GenBank/DDBJ databases">
        <title>Complete genome of Desulfosporosinus sp. OL.</title>
        <authorList>
            <person name="Mardanov A."/>
            <person name="Beletsky A."/>
            <person name="Panova A."/>
            <person name="Karnachuk O."/>
            <person name="Ravin N."/>
        </authorList>
    </citation>
    <scope>NUCLEOTIDE SEQUENCE [LARGE SCALE GENOMIC DNA]</scope>
    <source>
        <strain evidence="4 5">OL</strain>
    </source>
</reference>
<name>A0A1Q8QZW2_9FIRM</name>
<dbReference type="EMBL" id="MLBF01000005">
    <property type="protein sequence ID" value="OLN32919.1"/>
    <property type="molecule type" value="Genomic_DNA"/>
</dbReference>
<evidence type="ECO:0000256" key="3">
    <source>
        <dbReference type="SAM" id="Phobius"/>
    </source>
</evidence>
<evidence type="ECO:0000256" key="2">
    <source>
        <dbReference type="ARBA" id="ARBA00022729"/>
    </source>
</evidence>
<dbReference type="GO" id="GO:0043190">
    <property type="term" value="C:ATP-binding cassette (ABC) transporter complex"/>
    <property type="evidence" value="ECO:0007669"/>
    <property type="project" value="InterPro"/>
</dbReference>
<dbReference type="Proteomes" id="UP000186102">
    <property type="component" value="Unassembled WGS sequence"/>
</dbReference>
<comment type="caution">
    <text evidence="4">The sequence shown here is derived from an EMBL/GenBank/DDBJ whole genome shotgun (WGS) entry which is preliminary data.</text>
</comment>
<dbReference type="AlphaFoldDB" id="A0A1Q8QZW2"/>
<keyword evidence="3" id="KW-0472">Membrane</keyword>
<dbReference type="OrthoDB" id="9781943at2"/>
<keyword evidence="2" id="KW-0732">Signal</keyword>
<dbReference type="PANTHER" id="PTHR35841">
    <property type="entry name" value="PHOSPHONATES-BINDING PERIPLASMIC PROTEIN"/>
    <property type="match status" value="1"/>
</dbReference>
<dbReference type="STRING" id="1888891.DSOL_1030"/>
<sequence length="322" mass="35302">MSKNDFTRREVIWMGALGVVQLGILGTAALGFWNPKTNQERPKIQLSQLQAPPEQDPELGGKPVLNIAVASVISPMENVNLYGDLLNIIGERVNMKVKMVQRQNYTETNRLIEAGEVQLGFICSGALIGNIGKNQIKQILVTPQIAGSTTYSSYIIAPSSSSASSLFDLKGKSFAYMDPLSFSGRIAPQVMLKRKGYQPDNFFGQTVFTYSHDKSIRAVVDGIVDGAAVDSLIYDLTMARDESIRGKIKVIDQSEAMGNPPVVVSLKANSELIATLKNILLTMHMDEQGRKAMGLLHFDRFVHPDQAIYGKIQTMAHEVGLT</sequence>
<dbReference type="Gene3D" id="3.40.190.10">
    <property type="entry name" value="Periplasmic binding protein-like II"/>
    <property type="match status" value="2"/>
</dbReference>
<dbReference type="RefSeq" id="WP_075363804.1">
    <property type="nucleotide sequence ID" value="NZ_MLBF01000005.1"/>
</dbReference>
<gene>
    <name evidence="4" type="ORF">DSOL_1030</name>
</gene>
<dbReference type="SUPFAM" id="SSF53850">
    <property type="entry name" value="Periplasmic binding protein-like II"/>
    <property type="match status" value="1"/>
</dbReference>
<dbReference type="GO" id="GO:0055085">
    <property type="term" value="P:transmembrane transport"/>
    <property type="evidence" value="ECO:0007669"/>
    <property type="project" value="InterPro"/>
</dbReference>
<comment type="similarity">
    <text evidence="1">Belongs to the phosphate/phosphite/phosphonate binding protein family.</text>
</comment>
<dbReference type="CDD" id="cd13571">
    <property type="entry name" value="PBP2_PnhD_1"/>
    <property type="match status" value="1"/>
</dbReference>
<proteinExistence type="inferred from homology"/>
<dbReference type="NCBIfam" id="TIGR01098">
    <property type="entry name" value="3A0109s03R"/>
    <property type="match status" value="1"/>
</dbReference>
<dbReference type="PANTHER" id="PTHR35841:SF1">
    <property type="entry name" value="PHOSPHONATES-BINDING PERIPLASMIC PROTEIN"/>
    <property type="match status" value="1"/>
</dbReference>
<dbReference type="Pfam" id="PF12974">
    <property type="entry name" value="Phosphonate-bd"/>
    <property type="match status" value="1"/>
</dbReference>
<keyword evidence="3" id="KW-0812">Transmembrane</keyword>
<evidence type="ECO:0000313" key="5">
    <source>
        <dbReference type="Proteomes" id="UP000186102"/>
    </source>
</evidence>